<dbReference type="GO" id="GO:0008837">
    <property type="term" value="F:diaminopimelate epimerase activity"/>
    <property type="evidence" value="ECO:0007669"/>
    <property type="project" value="UniProtKB-UniRule"/>
</dbReference>
<evidence type="ECO:0000256" key="2">
    <source>
        <dbReference type="ARBA" id="ARBA00010219"/>
    </source>
</evidence>
<feature type="active site" evidence="10">
    <location>
        <position position="83"/>
    </location>
</feature>
<reference evidence="11" key="2">
    <citation type="submission" date="2020-09" db="EMBL/GenBank/DDBJ databases">
        <authorList>
            <person name="Sun Q."/>
            <person name="Zhou Y."/>
        </authorList>
    </citation>
    <scope>NUCLEOTIDE SEQUENCE</scope>
    <source>
        <strain evidence="11">CGMCC 1.12921</strain>
    </source>
</reference>
<evidence type="ECO:0000256" key="1">
    <source>
        <dbReference type="ARBA" id="ARBA00005196"/>
    </source>
</evidence>
<keyword evidence="12" id="KW-1185">Reference proteome</keyword>
<dbReference type="PANTHER" id="PTHR31689">
    <property type="entry name" value="DIAMINOPIMELATE EPIMERASE, CHLOROPLASTIC"/>
    <property type="match status" value="1"/>
</dbReference>
<keyword evidence="4 9" id="KW-0963">Cytoplasm</keyword>
<dbReference type="PROSITE" id="PS01326">
    <property type="entry name" value="DAP_EPIMERASE"/>
    <property type="match status" value="1"/>
</dbReference>
<keyword evidence="5 9" id="KW-0028">Amino-acid biosynthesis</keyword>
<feature type="binding site" evidence="9">
    <location>
        <position position="203"/>
    </location>
    <ligand>
        <name>substrate</name>
    </ligand>
</feature>
<comment type="subunit">
    <text evidence="9">Homodimer.</text>
</comment>
<dbReference type="Gene3D" id="3.10.310.10">
    <property type="entry name" value="Diaminopimelate Epimerase, Chain A, domain 1"/>
    <property type="match status" value="2"/>
</dbReference>
<dbReference type="Proteomes" id="UP000613582">
    <property type="component" value="Unassembled WGS sequence"/>
</dbReference>
<keyword evidence="6 9" id="KW-0457">Lysine biosynthesis</keyword>
<dbReference type="AlphaFoldDB" id="A0A8J2V644"/>
<feature type="binding site" evidence="9">
    <location>
        <position position="23"/>
    </location>
    <ligand>
        <name>substrate</name>
    </ligand>
</feature>
<feature type="binding site" evidence="9">
    <location>
        <position position="74"/>
    </location>
    <ligand>
        <name>substrate</name>
    </ligand>
</feature>
<dbReference type="UniPathway" id="UPA00034">
    <property type="reaction ID" value="UER00025"/>
</dbReference>
<comment type="function">
    <text evidence="9">Catalyzes the stereoinversion of LL-2,6-diaminopimelate (L,L-DAP) to meso-diaminopimelate (meso-DAP), a precursor of L-lysine and an essential component of the bacterial peptidoglycan.</text>
</comment>
<feature type="active site" description="Proton donor" evidence="9">
    <location>
        <position position="83"/>
    </location>
</feature>
<gene>
    <name evidence="9 11" type="primary">dapF</name>
    <name evidence="11" type="ORF">GCM10011342_23200</name>
</gene>
<protein>
    <recommendedName>
        <fullName evidence="3 9">Diaminopimelate epimerase</fullName>
        <shortName evidence="9">DAP epimerase</shortName>
        <ecNumber evidence="3 9">5.1.1.7</ecNumber>
    </recommendedName>
    <alternativeName>
        <fullName evidence="9">PLP-independent amino acid racemase</fullName>
    </alternativeName>
</protein>
<feature type="binding site" evidence="9">
    <location>
        <begin position="231"/>
        <end position="232"/>
    </location>
    <ligand>
        <name>substrate</name>
    </ligand>
</feature>
<evidence type="ECO:0000256" key="10">
    <source>
        <dbReference type="PROSITE-ProRule" id="PRU10125"/>
    </source>
</evidence>
<dbReference type="EMBL" id="BMGH01000001">
    <property type="protein sequence ID" value="GGD13807.1"/>
    <property type="molecule type" value="Genomic_DNA"/>
</dbReference>
<feature type="site" description="Could be important to modulate the pK values of the two catalytic cysteine residues" evidence="9">
    <location>
        <position position="221"/>
    </location>
</feature>
<dbReference type="GO" id="GO:0009089">
    <property type="term" value="P:lysine biosynthetic process via diaminopimelate"/>
    <property type="evidence" value="ECO:0007669"/>
    <property type="project" value="UniProtKB-UniRule"/>
</dbReference>
<proteinExistence type="inferred from homology"/>
<comment type="caution">
    <text evidence="11">The sequence shown here is derived from an EMBL/GenBank/DDBJ whole genome shotgun (WGS) entry which is preliminary data.</text>
</comment>
<dbReference type="NCBIfam" id="TIGR00652">
    <property type="entry name" value="DapF"/>
    <property type="match status" value="1"/>
</dbReference>
<feature type="binding site" evidence="9">
    <location>
        <position position="170"/>
    </location>
    <ligand>
        <name>substrate</name>
    </ligand>
</feature>
<evidence type="ECO:0000256" key="6">
    <source>
        <dbReference type="ARBA" id="ARBA00023154"/>
    </source>
</evidence>
<reference evidence="11" key="1">
    <citation type="journal article" date="2014" name="Int. J. Syst. Evol. Microbiol.">
        <title>Complete genome sequence of Corynebacterium casei LMG S-19264T (=DSM 44701T), isolated from a smear-ripened cheese.</title>
        <authorList>
            <consortium name="US DOE Joint Genome Institute (JGI-PGF)"/>
            <person name="Walter F."/>
            <person name="Albersmeier A."/>
            <person name="Kalinowski J."/>
            <person name="Ruckert C."/>
        </authorList>
    </citation>
    <scope>NUCLEOTIDE SEQUENCE</scope>
    <source>
        <strain evidence="11">CGMCC 1.12921</strain>
    </source>
</reference>
<name>A0A8J2V644_9PROT</name>
<dbReference type="GO" id="GO:0005829">
    <property type="term" value="C:cytosol"/>
    <property type="evidence" value="ECO:0007669"/>
    <property type="project" value="TreeGrafter"/>
</dbReference>
<sequence>MDTPSPLGDLAGLAFRKMNGLGNDFVIIDLRAHRGMKVTEEAARYLGDRAGPYGCDQIITIEERAGEPFMGIWNADGSAVGACGNATRCVGQILMDESGEDAVAFMTPSGPISAERVGTNRVVVDMGEPRLKWEEIPLAEETQDTRFVDIKLGPIDKPVLWGPSAVNMGNPHCIFFVEDADAQALDRFGPMIENHPMFPERANVSVAQVKSKYEIRLRVWERGAGITQACGTAACAALVAAHRRRLTARKASVVLDGGTLAIEWRESDNHVMMAGPVAFEYDGILE</sequence>
<dbReference type="InterPro" id="IPR001653">
    <property type="entry name" value="DAP_epimerase_DapF"/>
</dbReference>
<feature type="binding site" evidence="9">
    <location>
        <begin position="221"/>
        <end position="222"/>
    </location>
    <ligand>
        <name>substrate</name>
    </ligand>
</feature>
<evidence type="ECO:0000256" key="3">
    <source>
        <dbReference type="ARBA" id="ARBA00013080"/>
    </source>
</evidence>
<feature type="active site" description="Proton acceptor" evidence="9">
    <location>
        <position position="230"/>
    </location>
</feature>
<dbReference type="InterPro" id="IPR018510">
    <property type="entry name" value="DAP_epimerase_AS"/>
</dbReference>
<feature type="binding site" evidence="9">
    <location>
        <begin position="84"/>
        <end position="85"/>
    </location>
    <ligand>
        <name>substrate</name>
    </ligand>
</feature>
<comment type="pathway">
    <text evidence="1 9">Amino-acid biosynthesis; L-lysine biosynthesis via DAP pathway; DL-2,6-diaminopimelate from LL-2,6-diaminopimelate: step 1/1.</text>
</comment>
<dbReference type="HAMAP" id="MF_00197">
    <property type="entry name" value="DAP_epimerase"/>
    <property type="match status" value="1"/>
</dbReference>
<comment type="subcellular location">
    <subcellularLocation>
        <location evidence="9">Cytoplasm</location>
    </subcellularLocation>
</comment>
<feature type="site" description="Could be important to modulate the pK values of the two catalytic cysteine residues" evidence="9">
    <location>
        <position position="172"/>
    </location>
</feature>
<dbReference type="EC" id="5.1.1.7" evidence="3 9"/>
<evidence type="ECO:0000256" key="7">
    <source>
        <dbReference type="ARBA" id="ARBA00023235"/>
    </source>
</evidence>
<evidence type="ECO:0000256" key="8">
    <source>
        <dbReference type="ARBA" id="ARBA00051712"/>
    </source>
</evidence>
<organism evidence="11 12">
    <name type="scientific">Aquisalinus flavus</name>
    <dbReference type="NCBI Taxonomy" id="1526572"/>
    <lineage>
        <taxon>Bacteria</taxon>
        <taxon>Pseudomonadati</taxon>
        <taxon>Pseudomonadota</taxon>
        <taxon>Alphaproteobacteria</taxon>
        <taxon>Parvularculales</taxon>
        <taxon>Parvularculaceae</taxon>
        <taxon>Aquisalinus</taxon>
    </lineage>
</organism>
<evidence type="ECO:0000256" key="5">
    <source>
        <dbReference type="ARBA" id="ARBA00022605"/>
    </source>
</evidence>
<dbReference type="RefSeq" id="WP_188158261.1">
    <property type="nucleotide sequence ID" value="NZ_BMGH01000001.1"/>
</dbReference>
<dbReference type="SUPFAM" id="SSF54506">
    <property type="entry name" value="Diaminopimelate epimerase-like"/>
    <property type="match status" value="2"/>
</dbReference>
<evidence type="ECO:0000256" key="4">
    <source>
        <dbReference type="ARBA" id="ARBA00022490"/>
    </source>
</evidence>
<dbReference type="PANTHER" id="PTHR31689:SF0">
    <property type="entry name" value="DIAMINOPIMELATE EPIMERASE"/>
    <property type="match status" value="1"/>
</dbReference>
<accession>A0A8J2V644</accession>
<evidence type="ECO:0000313" key="12">
    <source>
        <dbReference type="Proteomes" id="UP000613582"/>
    </source>
</evidence>
<evidence type="ECO:0000256" key="9">
    <source>
        <dbReference type="HAMAP-Rule" id="MF_00197"/>
    </source>
</evidence>
<evidence type="ECO:0000313" key="11">
    <source>
        <dbReference type="EMBL" id="GGD13807.1"/>
    </source>
</evidence>
<comment type="catalytic activity">
    <reaction evidence="8 9">
        <text>(2S,6S)-2,6-diaminopimelate = meso-2,6-diaminopimelate</text>
        <dbReference type="Rhea" id="RHEA:15393"/>
        <dbReference type="ChEBI" id="CHEBI:57609"/>
        <dbReference type="ChEBI" id="CHEBI:57791"/>
        <dbReference type="EC" id="5.1.1.7"/>
    </reaction>
</comment>
<comment type="similarity">
    <text evidence="2 9">Belongs to the diaminopimelate epimerase family.</text>
</comment>
<dbReference type="FunFam" id="3.10.310.10:FF:000004">
    <property type="entry name" value="Diaminopimelate epimerase"/>
    <property type="match status" value="1"/>
</dbReference>
<feature type="binding site" evidence="9">
    <location>
        <position position="57"/>
    </location>
    <ligand>
        <name>substrate</name>
    </ligand>
</feature>
<keyword evidence="7 9" id="KW-0413">Isomerase</keyword>
<dbReference type="Pfam" id="PF01678">
    <property type="entry name" value="DAP_epimerase"/>
    <property type="match status" value="2"/>
</dbReference>